<dbReference type="CDD" id="cd00009">
    <property type="entry name" value="AAA"/>
    <property type="match status" value="1"/>
</dbReference>
<protein>
    <submittedName>
        <fullName evidence="2">AAA family ATPase</fullName>
    </submittedName>
</protein>
<dbReference type="InterPro" id="IPR003593">
    <property type="entry name" value="AAA+_ATPase"/>
</dbReference>
<reference evidence="2 3" key="1">
    <citation type="submission" date="2024-09" db="EMBL/GenBank/DDBJ databases">
        <authorList>
            <person name="Sun Q."/>
            <person name="Mori K."/>
        </authorList>
    </citation>
    <scope>NUCLEOTIDE SEQUENCE [LARGE SCALE GENOMIC DNA]</scope>
    <source>
        <strain evidence="2 3">TBRC 3947</strain>
    </source>
</reference>
<sequence>MTDWLIFRGTGERHDGISHLPPPPNWRAFAGGPPLPIPAAQADPGTARRLGSRRPALAGRMDPTVVQMVNAALYLRRPLLVTGKPGVGKSALAYAVAHELGLGPVLTWPISSRSTLADGLYDYDPIGRLREENLRRLYAGGDRGEAAGESGFDEAGIGRYLTLGPLGTALLPYERPRVLLIDEIDKSDIDLPNDLLHVFEEGEYAIPELRRIAATTVRVDVATADEGISAPVTNGHVRCRAFPFIVLTSNAEREFPHAFLRRCVRLVLAEPEPDQIAAMVEAHLGSDVAARAREMIDAFVAERGGSGVYATDQILSAVYLRFARNDAEADAAMLQTVSAVLGDLSNPGPGKKPAAVP</sequence>
<dbReference type="RefSeq" id="WP_377260736.1">
    <property type="nucleotide sequence ID" value="NZ_JBHLUH010000080.1"/>
</dbReference>
<dbReference type="Pfam" id="PF07728">
    <property type="entry name" value="AAA_5"/>
    <property type="match status" value="1"/>
</dbReference>
<name>A0ABV6MG31_9ACTN</name>
<dbReference type="InterPro" id="IPR027417">
    <property type="entry name" value="P-loop_NTPase"/>
</dbReference>
<proteinExistence type="predicted"/>
<evidence type="ECO:0000259" key="1">
    <source>
        <dbReference type="SMART" id="SM00382"/>
    </source>
</evidence>
<dbReference type="SUPFAM" id="SSF52540">
    <property type="entry name" value="P-loop containing nucleoside triphosphate hydrolases"/>
    <property type="match status" value="1"/>
</dbReference>
<accession>A0ABV6MG31</accession>
<feature type="domain" description="AAA+ ATPase" evidence="1">
    <location>
        <begin position="75"/>
        <end position="274"/>
    </location>
</feature>
<dbReference type="SMART" id="SM00382">
    <property type="entry name" value="AAA"/>
    <property type="match status" value="1"/>
</dbReference>
<comment type="caution">
    <text evidence="2">The sequence shown here is derived from an EMBL/GenBank/DDBJ whole genome shotgun (WGS) entry which is preliminary data.</text>
</comment>
<gene>
    <name evidence="2" type="ORF">ACFFIA_37440</name>
</gene>
<dbReference type="InterPro" id="IPR011704">
    <property type="entry name" value="ATPase_dyneun-rel_AAA"/>
</dbReference>
<organism evidence="2 3">
    <name type="scientific">Phytohabitans kaempferiae</name>
    <dbReference type="NCBI Taxonomy" id="1620943"/>
    <lineage>
        <taxon>Bacteria</taxon>
        <taxon>Bacillati</taxon>
        <taxon>Actinomycetota</taxon>
        <taxon>Actinomycetes</taxon>
        <taxon>Micromonosporales</taxon>
        <taxon>Micromonosporaceae</taxon>
    </lineage>
</organism>
<dbReference type="Proteomes" id="UP001589867">
    <property type="component" value="Unassembled WGS sequence"/>
</dbReference>
<keyword evidence="3" id="KW-1185">Reference proteome</keyword>
<dbReference type="Gene3D" id="3.40.50.300">
    <property type="entry name" value="P-loop containing nucleotide triphosphate hydrolases"/>
    <property type="match status" value="1"/>
</dbReference>
<evidence type="ECO:0000313" key="2">
    <source>
        <dbReference type="EMBL" id="MFC0533308.1"/>
    </source>
</evidence>
<evidence type="ECO:0000313" key="3">
    <source>
        <dbReference type="Proteomes" id="UP001589867"/>
    </source>
</evidence>
<dbReference type="EMBL" id="JBHLUH010000080">
    <property type="protein sequence ID" value="MFC0533308.1"/>
    <property type="molecule type" value="Genomic_DNA"/>
</dbReference>